<evidence type="ECO:0000313" key="4">
    <source>
        <dbReference type="Proteomes" id="UP000237347"/>
    </source>
</evidence>
<dbReference type="PANTHER" id="PTHR47926:SF469">
    <property type="entry name" value="DYW DOMAIN-CONTAINING PROTEIN"/>
    <property type="match status" value="1"/>
</dbReference>
<name>A0AAW0LXR8_QUESU</name>
<dbReference type="AlphaFoldDB" id="A0AAW0LXR8"/>
<sequence length="159" mass="17768">MPERDIVAWNVLTSCCVRPGCIRFVYTMMQSRSNGCEPDHVTCLHLLQACAHLNALEFGEKKFHKYIDEHGYGDAVNLSNSLMTMYSQTGRLDKACEVFKGMRNKNVQSTKEAIEAFREMQKLGVQPDDQTFTGVLSACSHCGLVDAGLMFFDCISNLG</sequence>
<dbReference type="Pfam" id="PF01535">
    <property type="entry name" value="PPR"/>
    <property type="match status" value="3"/>
</dbReference>
<dbReference type="GO" id="GO:0003723">
    <property type="term" value="F:RNA binding"/>
    <property type="evidence" value="ECO:0007669"/>
    <property type="project" value="InterPro"/>
</dbReference>
<dbReference type="Proteomes" id="UP000237347">
    <property type="component" value="Unassembled WGS sequence"/>
</dbReference>
<gene>
    <name evidence="3" type="primary">PCMP-H76_2</name>
    <name evidence="3" type="ORF">CFP56_026387</name>
</gene>
<evidence type="ECO:0000256" key="2">
    <source>
        <dbReference type="PROSITE-ProRule" id="PRU00708"/>
    </source>
</evidence>
<dbReference type="InterPro" id="IPR011990">
    <property type="entry name" value="TPR-like_helical_dom_sf"/>
</dbReference>
<keyword evidence="1" id="KW-0677">Repeat</keyword>
<organism evidence="3 4">
    <name type="scientific">Quercus suber</name>
    <name type="common">Cork oak</name>
    <dbReference type="NCBI Taxonomy" id="58331"/>
    <lineage>
        <taxon>Eukaryota</taxon>
        <taxon>Viridiplantae</taxon>
        <taxon>Streptophyta</taxon>
        <taxon>Embryophyta</taxon>
        <taxon>Tracheophyta</taxon>
        <taxon>Spermatophyta</taxon>
        <taxon>Magnoliopsida</taxon>
        <taxon>eudicotyledons</taxon>
        <taxon>Gunneridae</taxon>
        <taxon>Pentapetalae</taxon>
        <taxon>rosids</taxon>
        <taxon>fabids</taxon>
        <taxon>Fagales</taxon>
        <taxon>Fagaceae</taxon>
        <taxon>Quercus</taxon>
    </lineage>
</organism>
<evidence type="ECO:0000313" key="3">
    <source>
        <dbReference type="EMBL" id="KAK7855833.1"/>
    </source>
</evidence>
<keyword evidence="4" id="KW-1185">Reference proteome</keyword>
<dbReference type="PANTHER" id="PTHR47926">
    <property type="entry name" value="PENTATRICOPEPTIDE REPEAT-CONTAINING PROTEIN"/>
    <property type="match status" value="1"/>
</dbReference>
<dbReference type="InterPro" id="IPR002885">
    <property type="entry name" value="PPR_rpt"/>
</dbReference>
<reference evidence="3 4" key="1">
    <citation type="journal article" date="2018" name="Sci. Data">
        <title>The draft genome sequence of cork oak.</title>
        <authorList>
            <person name="Ramos A.M."/>
            <person name="Usie A."/>
            <person name="Barbosa P."/>
            <person name="Barros P.M."/>
            <person name="Capote T."/>
            <person name="Chaves I."/>
            <person name="Simoes F."/>
            <person name="Abreu I."/>
            <person name="Carrasquinho I."/>
            <person name="Faro C."/>
            <person name="Guimaraes J.B."/>
            <person name="Mendonca D."/>
            <person name="Nobrega F."/>
            <person name="Rodrigues L."/>
            <person name="Saibo N.J.M."/>
            <person name="Varela M.C."/>
            <person name="Egas C."/>
            <person name="Matos J."/>
            <person name="Miguel C.M."/>
            <person name="Oliveira M.M."/>
            <person name="Ricardo C.P."/>
            <person name="Goncalves S."/>
        </authorList>
    </citation>
    <scope>NUCLEOTIDE SEQUENCE [LARGE SCALE GENOMIC DNA]</scope>
    <source>
        <strain evidence="4">cv. HL8</strain>
    </source>
</reference>
<dbReference type="EMBL" id="PKMF04000042">
    <property type="protein sequence ID" value="KAK7855833.1"/>
    <property type="molecule type" value="Genomic_DNA"/>
</dbReference>
<evidence type="ECO:0000256" key="1">
    <source>
        <dbReference type="ARBA" id="ARBA00022737"/>
    </source>
</evidence>
<dbReference type="InterPro" id="IPR046960">
    <property type="entry name" value="PPR_At4g14850-like_plant"/>
</dbReference>
<dbReference type="Gene3D" id="1.25.40.10">
    <property type="entry name" value="Tetratricopeptide repeat domain"/>
    <property type="match status" value="3"/>
</dbReference>
<accession>A0AAW0LXR8</accession>
<comment type="caution">
    <text evidence="3">The sequence shown here is derived from an EMBL/GenBank/DDBJ whole genome shotgun (WGS) entry which is preliminary data.</text>
</comment>
<dbReference type="NCBIfam" id="TIGR00756">
    <property type="entry name" value="PPR"/>
    <property type="match status" value="1"/>
</dbReference>
<proteinExistence type="predicted"/>
<dbReference type="PROSITE" id="PS51375">
    <property type="entry name" value="PPR"/>
    <property type="match status" value="1"/>
</dbReference>
<dbReference type="GO" id="GO:0009451">
    <property type="term" value="P:RNA modification"/>
    <property type="evidence" value="ECO:0007669"/>
    <property type="project" value="InterPro"/>
</dbReference>
<protein>
    <submittedName>
        <fullName evidence="3">Pentatricopeptide repeat-containing protein</fullName>
    </submittedName>
</protein>
<feature type="repeat" description="PPR" evidence="2">
    <location>
        <begin position="75"/>
        <end position="109"/>
    </location>
</feature>